<sequence length="166" mass="18730">TLLYSLDQHGISFNTFYACSEQPKPPNALVIIKDDSDTIFGTFVGDIIWKSRRRGYYDTGESYVVSPSPFPPLTLRRFLWRYSNHKLSMYKPTGCNSYIALCEPDYLSFGGRDDGVYGLYIDKSLLEGPSARCVTFGNDILCSPRRVRAGGAVGFECIRLEVWRVG</sequence>
<keyword evidence="7" id="KW-1185">Reference proteome</keyword>
<accession>A0AA39K407</accession>
<dbReference type="GO" id="GO:0006979">
    <property type="term" value="P:response to oxidative stress"/>
    <property type="evidence" value="ECO:0007669"/>
    <property type="project" value="TreeGrafter"/>
</dbReference>
<feature type="non-terminal residue" evidence="6">
    <location>
        <position position="1"/>
    </location>
</feature>
<dbReference type="GO" id="GO:0005634">
    <property type="term" value="C:nucleus"/>
    <property type="evidence" value="ECO:0007669"/>
    <property type="project" value="TreeGrafter"/>
</dbReference>
<evidence type="ECO:0000256" key="1">
    <source>
        <dbReference type="ARBA" id="ARBA00004173"/>
    </source>
</evidence>
<evidence type="ECO:0000313" key="7">
    <source>
        <dbReference type="Proteomes" id="UP001175211"/>
    </source>
</evidence>
<proteinExistence type="inferred from homology"/>
<keyword evidence="3" id="KW-0496">Mitochondrion</keyword>
<dbReference type="SMART" id="SM00584">
    <property type="entry name" value="TLDc"/>
    <property type="match status" value="1"/>
</dbReference>
<evidence type="ECO:0000256" key="3">
    <source>
        <dbReference type="ARBA" id="ARBA00023128"/>
    </source>
</evidence>
<dbReference type="EMBL" id="JAUEPS010000027">
    <property type="protein sequence ID" value="KAK0454176.1"/>
    <property type="molecule type" value="Genomic_DNA"/>
</dbReference>
<dbReference type="PANTHER" id="PTHR23354">
    <property type="entry name" value="NUCLEOLAR PROTEIN 7/ESTROGEN RECEPTOR COACTIVATOR-RELATED"/>
    <property type="match status" value="1"/>
</dbReference>
<dbReference type="GO" id="GO:0005739">
    <property type="term" value="C:mitochondrion"/>
    <property type="evidence" value="ECO:0007669"/>
    <property type="project" value="UniProtKB-SubCell"/>
</dbReference>
<protein>
    <recommendedName>
        <fullName evidence="4">Oxidation resistance protein 1</fullName>
    </recommendedName>
</protein>
<reference evidence="6" key="1">
    <citation type="submission" date="2023-06" db="EMBL/GenBank/DDBJ databases">
        <authorList>
            <consortium name="Lawrence Berkeley National Laboratory"/>
            <person name="Ahrendt S."/>
            <person name="Sahu N."/>
            <person name="Indic B."/>
            <person name="Wong-Bajracharya J."/>
            <person name="Merenyi Z."/>
            <person name="Ke H.-M."/>
            <person name="Monk M."/>
            <person name="Kocsube S."/>
            <person name="Drula E."/>
            <person name="Lipzen A."/>
            <person name="Balint B."/>
            <person name="Henrissat B."/>
            <person name="Andreopoulos B."/>
            <person name="Martin F.M."/>
            <person name="Harder C.B."/>
            <person name="Rigling D."/>
            <person name="Ford K.L."/>
            <person name="Foster G.D."/>
            <person name="Pangilinan J."/>
            <person name="Papanicolaou A."/>
            <person name="Barry K."/>
            <person name="LaButti K."/>
            <person name="Viragh M."/>
            <person name="Koriabine M."/>
            <person name="Yan M."/>
            <person name="Riley R."/>
            <person name="Champramary S."/>
            <person name="Plett K.L."/>
            <person name="Tsai I.J."/>
            <person name="Slot J."/>
            <person name="Sipos G."/>
            <person name="Plett J."/>
            <person name="Nagy L.G."/>
            <person name="Grigoriev I.V."/>
        </authorList>
    </citation>
    <scope>NUCLEOTIDE SEQUENCE</scope>
    <source>
        <strain evidence="6">CCBAS 213</strain>
    </source>
</reference>
<gene>
    <name evidence="6" type="ORF">EV420DRAFT_1273196</name>
</gene>
<dbReference type="RefSeq" id="XP_060328564.1">
    <property type="nucleotide sequence ID" value="XM_060467745.1"/>
</dbReference>
<comment type="similarity">
    <text evidence="2">Belongs to the OXR1 family.</text>
</comment>
<dbReference type="GeneID" id="85351293"/>
<feature type="domain" description="TLDc" evidence="5">
    <location>
        <begin position="1"/>
        <end position="166"/>
    </location>
</feature>
<dbReference type="InterPro" id="IPR006571">
    <property type="entry name" value="TLDc_dom"/>
</dbReference>
<dbReference type="Pfam" id="PF07534">
    <property type="entry name" value="TLD"/>
    <property type="match status" value="1"/>
</dbReference>
<evidence type="ECO:0000259" key="5">
    <source>
        <dbReference type="PROSITE" id="PS51886"/>
    </source>
</evidence>
<name>A0AA39K407_ARMTA</name>
<comment type="subcellular location">
    <subcellularLocation>
        <location evidence="1">Mitochondrion</location>
    </subcellularLocation>
</comment>
<dbReference type="PANTHER" id="PTHR23354:SF62">
    <property type="entry name" value="MUSTARD, ISOFORM V"/>
    <property type="match status" value="1"/>
</dbReference>
<evidence type="ECO:0000256" key="4">
    <source>
        <dbReference type="ARBA" id="ARBA00040604"/>
    </source>
</evidence>
<dbReference type="Proteomes" id="UP001175211">
    <property type="component" value="Unassembled WGS sequence"/>
</dbReference>
<dbReference type="AlphaFoldDB" id="A0AA39K407"/>
<evidence type="ECO:0000313" key="6">
    <source>
        <dbReference type="EMBL" id="KAK0454176.1"/>
    </source>
</evidence>
<evidence type="ECO:0000256" key="2">
    <source>
        <dbReference type="ARBA" id="ARBA00009540"/>
    </source>
</evidence>
<comment type="caution">
    <text evidence="6">The sequence shown here is derived from an EMBL/GenBank/DDBJ whole genome shotgun (WGS) entry which is preliminary data.</text>
</comment>
<organism evidence="6 7">
    <name type="scientific">Armillaria tabescens</name>
    <name type="common">Ringless honey mushroom</name>
    <name type="synonym">Agaricus tabescens</name>
    <dbReference type="NCBI Taxonomy" id="1929756"/>
    <lineage>
        <taxon>Eukaryota</taxon>
        <taxon>Fungi</taxon>
        <taxon>Dikarya</taxon>
        <taxon>Basidiomycota</taxon>
        <taxon>Agaricomycotina</taxon>
        <taxon>Agaricomycetes</taxon>
        <taxon>Agaricomycetidae</taxon>
        <taxon>Agaricales</taxon>
        <taxon>Marasmiineae</taxon>
        <taxon>Physalacriaceae</taxon>
        <taxon>Desarmillaria</taxon>
    </lineage>
</organism>
<dbReference type="PROSITE" id="PS51886">
    <property type="entry name" value="TLDC"/>
    <property type="match status" value="1"/>
</dbReference>